<feature type="domain" description="Acetyl-CoA dehydrogenase-like C-terminal" evidence="10">
    <location>
        <begin position="467"/>
        <end position="585"/>
    </location>
</feature>
<feature type="domain" description="Acyl-CoA oxidase/dehydrogenase middle" evidence="8">
    <location>
        <begin position="163"/>
        <end position="271"/>
    </location>
</feature>
<gene>
    <name evidence="11" type="ORF">MU846_06805</name>
</gene>
<dbReference type="Pfam" id="PF02770">
    <property type="entry name" value="Acyl-CoA_dh_M"/>
    <property type="match status" value="1"/>
</dbReference>
<dbReference type="PANTHER" id="PTHR42803">
    <property type="entry name" value="ACYL-COA DEHYDROGENASE"/>
    <property type="match status" value="1"/>
</dbReference>
<evidence type="ECO:0000256" key="1">
    <source>
        <dbReference type="ARBA" id="ARBA00001974"/>
    </source>
</evidence>
<dbReference type="InterPro" id="IPR037069">
    <property type="entry name" value="AcylCoA_DH/ox_N_sf"/>
</dbReference>
<evidence type="ECO:0000259" key="10">
    <source>
        <dbReference type="Pfam" id="PF12806"/>
    </source>
</evidence>
<protein>
    <submittedName>
        <fullName evidence="11">Acyl-CoA dehydrogenase C-terminal domain-containing protein</fullName>
    </submittedName>
</protein>
<dbReference type="Pfam" id="PF00441">
    <property type="entry name" value="Acyl-CoA_dh_1"/>
    <property type="match status" value="1"/>
</dbReference>
<evidence type="ECO:0000259" key="8">
    <source>
        <dbReference type="Pfam" id="PF02770"/>
    </source>
</evidence>
<comment type="cofactor">
    <cofactor evidence="1 6">
        <name>FAD</name>
        <dbReference type="ChEBI" id="CHEBI:57692"/>
    </cofactor>
</comment>
<evidence type="ECO:0000256" key="5">
    <source>
        <dbReference type="ARBA" id="ARBA00023002"/>
    </source>
</evidence>
<dbReference type="Proteomes" id="UP001165524">
    <property type="component" value="Unassembled WGS sequence"/>
</dbReference>
<evidence type="ECO:0000256" key="6">
    <source>
        <dbReference type="RuleBase" id="RU362125"/>
    </source>
</evidence>
<dbReference type="Gene3D" id="1.20.140.10">
    <property type="entry name" value="Butyryl-CoA Dehydrogenase, subunit A, domain 3"/>
    <property type="match status" value="1"/>
</dbReference>
<evidence type="ECO:0000259" key="7">
    <source>
        <dbReference type="Pfam" id="PF00441"/>
    </source>
</evidence>
<dbReference type="RefSeq" id="WP_246950853.1">
    <property type="nucleotide sequence ID" value="NZ_JALKII010000003.1"/>
</dbReference>
<accession>A0ABT0E6Y5</accession>
<dbReference type="Pfam" id="PF02771">
    <property type="entry name" value="Acyl-CoA_dh_N"/>
    <property type="match status" value="1"/>
</dbReference>
<dbReference type="InterPro" id="IPR009075">
    <property type="entry name" value="AcylCo_DH/oxidase_C"/>
</dbReference>
<dbReference type="InterPro" id="IPR046373">
    <property type="entry name" value="Acyl-CoA_Oxase/DH_mid-dom_sf"/>
</dbReference>
<evidence type="ECO:0000256" key="2">
    <source>
        <dbReference type="ARBA" id="ARBA00009347"/>
    </source>
</evidence>
<sequence>MPSYKAPLDDMRFILHDVFHAEKLWASMPATAEVSRDLADAVLEEAGKMVEGVMLPLNRSGDEEGCTWSDTGVATPSGFKEAFQLMAENGWTALSGNPAYGGQGMPKMLAVLFEEMMHSGNTSLALYTLLSNGACLCLDAHASEQLKALYLPKIYAGEWSGTMCLTEPHSGTDLGILRTRAEPQDDGSFAITGTKIFITGGEHDFNDNIIHLVLAKLPDAPAGSKGISLFLVPKFLVDENGNVGERNGVSCGSIEHKMGIKGSATCVMNFDGAKGWLIGEANQGLACMFTMMNYERVSIGLQGLGLGEISYQNAVAYARDRLQGRAASGVQNPAGNADPIIVHGDVRRMLMTMRALNEGGRALSAYLGMQLDIAKFSDDAAARAQADDRVALLTPVAKAFFTDRGLETCITGQQVFGGHGYIREWGMEQFVRDARIAQIYEGTNGIQALDLAGRKVVRNGGASAAAFVAEVRNWLEGETHGVLESVRAPLKNALNLLEQGTATLLEQAGNDPDAVNALAVEYLDLFGLVTYAWLWARMMVASADRGDRFGASKQVVGRFYFERLLPRADVLLRQMQAGSAAMMALAADDF</sequence>
<keyword evidence="4 6" id="KW-0274">FAD</keyword>
<dbReference type="InterPro" id="IPR036250">
    <property type="entry name" value="AcylCo_DH-like_C"/>
</dbReference>
<evidence type="ECO:0000256" key="4">
    <source>
        <dbReference type="ARBA" id="ARBA00022827"/>
    </source>
</evidence>
<evidence type="ECO:0000259" key="9">
    <source>
        <dbReference type="Pfam" id="PF02771"/>
    </source>
</evidence>
<dbReference type="Gene3D" id="1.10.540.10">
    <property type="entry name" value="Acyl-CoA dehydrogenase/oxidase, N-terminal domain"/>
    <property type="match status" value="1"/>
</dbReference>
<feature type="domain" description="Acyl-CoA dehydrogenase/oxidase N-terminal" evidence="9">
    <location>
        <begin position="80"/>
        <end position="158"/>
    </location>
</feature>
<feature type="domain" description="Acyl-CoA dehydrogenase/oxidase C-terminal" evidence="7">
    <location>
        <begin position="282"/>
        <end position="452"/>
    </location>
</feature>
<dbReference type="InterPro" id="IPR013786">
    <property type="entry name" value="AcylCoA_DH/ox_N"/>
</dbReference>
<dbReference type="SUPFAM" id="SSF56645">
    <property type="entry name" value="Acyl-CoA dehydrogenase NM domain-like"/>
    <property type="match status" value="1"/>
</dbReference>
<dbReference type="InterPro" id="IPR006091">
    <property type="entry name" value="Acyl-CoA_Oxase/DH_mid-dom"/>
</dbReference>
<dbReference type="InterPro" id="IPR009100">
    <property type="entry name" value="AcylCoA_DH/oxidase_NM_dom_sf"/>
</dbReference>
<dbReference type="PANTHER" id="PTHR42803:SF1">
    <property type="entry name" value="BROAD-SPECIFICITY LINEAR ACYL-COA DEHYDROGENASE FADE5"/>
    <property type="match status" value="1"/>
</dbReference>
<dbReference type="Pfam" id="PF12806">
    <property type="entry name" value="Acyl-CoA_dh_C"/>
    <property type="match status" value="1"/>
</dbReference>
<dbReference type="InterPro" id="IPR025878">
    <property type="entry name" value="Acyl-CoA_dh-like_C_dom"/>
</dbReference>
<dbReference type="SUPFAM" id="SSF47203">
    <property type="entry name" value="Acyl-CoA dehydrogenase C-terminal domain-like"/>
    <property type="match status" value="1"/>
</dbReference>
<evidence type="ECO:0000313" key="11">
    <source>
        <dbReference type="EMBL" id="MCK0537419.1"/>
    </source>
</evidence>
<name>A0ABT0E6Y5_9GAMM</name>
<comment type="similarity">
    <text evidence="2 6">Belongs to the acyl-CoA dehydrogenase family.</text>
</comment>
<evidence type="ECO:0000256" key="3">
    <source>
        <dbReference type="ARBA" id="ARBA00022630"/>
    </source>
</evidence>
<comment type="caution">
    <text evidence="11">The sequence shown here is derived from an EMBL/GenBank/DDBJ whole genome shotgun (WGS) entry which is preliminary data.</text>
</comment>
<reference evidence="11" key="1">
    <citation type="submission" date="2022-04" db="EMBL/GenBank/DDBJ databases">
        <title>Alcanivorax sp. CY1518 draft genome sequence.</title>
        <authorList>
            <person name="Zhao G."/>
            <person name="An M."/>
        </authorList>
    </citation>
    <scope>NUCLEOTIDE SEQUENCE</scope>
    <source>
        <strain evidence="11">CY1518</strain>
    </source>
</reference>
<keyword evidence="5 6" id="KW-0560">Oxidoreductase</keyword>
<dbReference type="EMBL" id="JALKII010000003">
    <property type="protein sequence ID" value="MCK0537419.1"/>
    <property type="molecule type" value="Genomic_DNA"/>
</dbReference>
<organism evidence="11 12">
    <name type="scientific">Alcanivorax quisquiliarum</name>
    <dbReference type="NCBI Taxonomy" id="2933565"/>
    <lineage>
        <taxon>Bacteria</taxon>
        <taxon>Pseudomonadati</taxon>
        <taxon>Pseudomonadota</taxon>
        <taxon>Gammaproteobacteria</taxon>
        <taxon>Oceanospirillales</taxon>
        <taxon>Alcanivoracaceae</taxon>
        <taxon>Alcanivorax</taxon>
    </lineage>
</organism>
<proteinExistence type="inferred from homology"/>
<keyword evidence="3 6" id="KW-0285">Flavoprotein</keyword>
<evidence type="ECO:0000313" key="12">
    <source>
        <dbReference type="Proteomes" id="UP001165524"/>
    </source>
</evidence>
<dbReference type="Gene3D" id="2.40.110.10">
    <property type="entry name" value="Butyryl-CoA Dehydrogenase, subunit A, domain 2"/>
    <property type="match status" value="1"/>
</dbReference>
<keyword evidence="12" id="KW-1185">Reference proteome</keyword>
<dbReference type="InterPro" id="IPR052166">
    <property type="entry name" value="Diverse_Acyl-CoA_DH"/>
</dbReference>